<gene>
    <name evidence="2" type="ordered locus">RMDY18_00110</name>
</gene>
<reference evidence="2 3" key="3">
    <citation type="journal article" date="2010" name="Sequencing">
        <title>Complete Genome Sequence of Rothia mucilaginosa DY-18: A Clinical Isolate with Dense Meshwork-Like Structures from a Persistent Apical Periodontitis Lesion.</title>
        <authorList>
            <person name="Yamane K."/>
            <person name="Nambu T."/>
            <person name="Yamanaka T."/>
            <person name="Mashimo C."/>
            <person name="Sugimori C."/>
            <person name="Leung K.-P."/>
            <person name="Fukushima H."/>
        </authorList>
    </citation>
    <scope>NUCLEOTIDE SEQUENCE [LARGE SCALE GENOMIC DNA]</scope>
    <source>
        <strain evidence="2 3">DY-18</strain>
    </source>
</reference>
<dbReference type="Proteomes" id="UP000001883">
    <property type="component" value="Chromosome"/>
</dbReference>
<proteinExistence type="predicted"/>
<reference evidence="2 3" key="2">
    <citation type="journal article" date="2010" name="J Osaka Dent Univ">
        <title>Isolation and identification of Rothia mucilaginosa from persistent apical periodontitis lesions.</title>
        <authorList>
            <person name="Yamane K."/>
            <person name="Yoshida M."/>
            <person name="Fujihira T."/>
            <person name="Baba T."/>
            <person name="Tsuji N."/>
            <person name="Hayashi H."/>
            <person name="Sugimori C."/>
            <person name="Yamanaka T."/>
            <person name="Mashimo C."/>
            <person name="Nambu T."/>
            <person name="Kawai H."/>
            <person name="Fukushima H."/>
        </authorList>
    </citation>
    <scope>NUCLEOTIDE SEQUENCE [LARGE SCALE GENOMIC DNA]</scope>
    <source>
        <strain evidence="2 3">DY-18</strain>
    </source>
</reference>
<dbReference type="KEGG" id="rmu:RMDY18_00110"/>
<feature type="compositionally biased region" description="Low complexity" evidence="1">
    <location>
        <begin position="57"/>
        <end position="79"/>
    </location>
</feature>
<dbReference type="HOGENOM" id="CLU_690554_0_0_11"/>
<sequence>MPFECCAAGCQLTHRCGRYSRETHSLKLMAGFVLALHHGDSVSSSPTPEPENSHFTSAQEASQSSSEAASIAAEDSVAQTPSTRVDAAKEAIAGQARRLVVPRRSLLLTGGVVAAAGVLAAMPQIAATGVLGEDAAVVVSTEKLLARRERLVRENIDTRYLKIESLGRIYVGQGRREQDLRLVGSFSLTAAAQADLAAAATALTNLSVYGSLHRLSVTYGGVDLANDPQNIANTVTDAPVSPLRVNESATLKEEQWLKVLTANAALGTNASYAQVGLLADELRLNAVVIDENYESLMKRFRALAELDLKNERVQQIHLNIQLAPEKALSLPSGAQSKISVSVAESSRVATVADVLSKAATKKELNTLASFSLVWNAREKYPSASQWDAFKLGFKAPESKEESAKEAQRTAVRKYLQEVSGPLQALTKREATVPGEVIT</sequence>
<feature type="region of interest" description="Disordered" evidence="1">
    <location>
        <begin position="40"/>
        <end position="83"/>
    </location>
</feature>
<accession>D2NQB7</accession>
<evidence type="ECO:0000313" key="2">
    <source>
        <dbReference type="EMBL" id="BAI63843.1"/>
    </source>
</evidence>
<reference evidence="3" key="1">
    <citation type="submission" date="2009-07" db="EMBL/GenBank/DDBJ databases">
        <title>Complete genome sequence of Rothia mucilaginosa DJ.</title>
        <authorList>
            <person name="Yamane K."/>
            <person name="Nambu T."/>
            <person name="Mashimo C."/>
            <person name="Sugimori C."/>
            <person name="Yamanaka T."/>
            <person name="Leung K."/>
            <person name="Fukushima H."/>
        </authorList>
    </citation>
    <scope>NUCLEOTIDE SEQUENCE [LARGE SCALE GENOMIC DNA]</scope>
    <source>
        <strain evidence="3">DY-18</strain>
    </source>
</reference>
<protein>
    <submittedName>
        <fullName evidence="2">Predicted acetamidase/formamidase</fullName>
    </submittedName>
</protein>
<dbReference type="AlphaFoldDB" id="D2NQB7"/>
<evidence type="ECO:0000313" key="3">
    <source>
        <dbReference type="Proteomes" id="UP000001883"/>
    </source>
</evidence>
<name>D2NQB7_ROTMD</name>
<dbReference type="STRING" id="680646.RMDY18_00110"/>
<dbReference type="EMBL" id="AP011540">
    <property type="protein sequence ID" value="BAI63843.1"/>
    <property type="molecule type" value="Genomic_DNA"/>
</dbReference>
<keyword evidence="3" id="KW-1185">Reference proteome</keyword>
<evidence type="ECO:0000256" key="1">
    <source>
        <dbReference type="SAM" id="MobiDB-lite"/>
    </source>
</evidence>
<organism evidence="2 3">
    <name type="scientific">Rothia mucilaginosa (strain DY-18)</name>
    <name type="common">Stomatococcus mucilaginosus</name>
    <dbReference type="NCBI Taxonomy" id="680646"/>
    <lineage>
        <taxon>Bacteria</taxon>
        <taxon>Bacillati</taxon>
        <taxon>Actinomycetota</taxon>
        <taxon>Actinomycetes</taxon>
        <taxon>Micrococcales</taxon>
        <taxon>Micrococcaceae</taxon>
        <taxon>Rothia</taxon>
    </lineage>
</organism>